<feature type="domain" description="Exonuclease" evidence="7">
    <location>
        <begin position="136"/>
        <end position="203"/>
    </location>
</feature>
<dbReference type="SUPFAM" id="SSF53098">
    <property type="entry name" value="Ribonuclease H-like"/>
    <property type="match status" value="1"/>
</dbReference>
<dbReference type="InterPro" id="IPR036397">
    <property type="entry name" value="RNaseH_sf"/>
</dbReference>
<comment type="catalytic activity">
    <reaction evidence="4">
        <text>5,6-dihydrouracil + H2O = 3-(carbamoylamino)propanoate + H(+)</text>
        <dbReference type="Rhea" id="RHEA:16121"/>
        <dbReference type="ChEBI" id="CHEBI:11892"/>
        <dbReference type="ChEBI" id="CHEBI:15377"/>
        <dbReference type="ChEBI" id="CHEBI:15378"/>
        <dbReference type="ChEBI" id="CHEBI:15901"/>
        <dbReference type="EC" id="3.5.2.2"/>
    </reaction>
</comment>
<dbReference type="PANTHER" id="PTHR11647">
    <property type="entry name" value="HYDRANTOINASE/DIHYDROPYRIMIDINASE FAMILY MEMBER"/>
    <property type="match status" value="1"/>
</dbReference>
<dbReference type="SUPFAM" id="SSF51556">
    <property type="entry name" value="Metallo-dependent hydrolases"/>
    <property type="match status" value="1"/>
</dbReference>
<dbReference type="GO" id="GO:0005829">
    <property type="term" value="C:cytosol"/>
    <property type="evidence" value="ECO:0007669"/>
    <property type="project" value="TreeGrafter"/>
</dbReference>
<name>A0A8K0NA08_COCNU</name>
<dbReference type="GO" id="GO:0006208">
    <property type="term" value="P:pyrimidine nucleobase catabolic process"/>
    <property type="evidence" value="ECO:0007669"/>
    <property type="project" value="TreeGrafter"/>
</dbReference>
<dbReference type="PANTHER" id="PTHR11647:SF1">
    <property type="entry name" value="COLLAPSIN RESPONSE MEDIATOR PROTEIN"/>
    <property type="match status" value="1"/>
</dbReference>
<dbReference type="Gene3D" id="3.30.420.10">
    <property type="entry name" value="Ribonuclease H-like superfamily/Ribonuclease H"/>
    <property type="match status" value="1"/>
</dbReference>
<feature type="domain" description="Amidohydrolase-related" evidence="8">
    <location>
        <begin position="210"/>
        <end position="389"/>
    </location>
</feature>
<feature type="region of interest" description="Disordered" evidence="6">
    <location>
        <begin position="25"/>
        <end position="65"/>
    </location>
</feature>
<evidence type="ECO:0000256" key="4">
    <source>
        <dbReference type="ARBA" id="ARBA00036696"/>
    </source>
</evidence>
<evidence type="ECO:0000256" key="6">
    <source>
        <dbReference type="SAM" id="MobiDB-lite"/>
    </source>
</evidence>
<dbReference type="GO" id="GO:0004157">
    <property type="term" value="F:dihydropyrimidinase activity"/>
    <property type="evidence" value="ECO:0007669"/>
    <property type="project" value="UniProtKB-EC"/>
</dbReference>
<dbReference type="GO" id="GO:0003676">
    <property type="term" value="F:nucleic acid binding"/>
    <property type="evidence" value="ECO:0007669"/>
    <property type="project" value="InterPro"/>
</dbReference>
<dbReference type="AlphaFoldDB" id="A0A8K0NA08"/>
<dbReference type="EMBL" id="CM017883">
    <property type="protein sequence ID" value="KAG1365509.1"/>
    <property type="molecule type" value="Genomic_DNA"/>
</dbReference>
<dbReference type="InterPro" id="IPR032466">
    <property type="entry name" value="Metal_Hydrolase"/>
</dbReference>
<keyword evidence="10" id="KW-1185">Reference proteome</keyword>
<reference evidence="9" key="1">
    <citation type="journal article" date="2017" name="Gigascience">
        <title>The genome draft of coconut (Cocos nucifera).</title>
        <authorList>
            <person name="Xiao Y."/>
            <person name="Xu P."/>
            <person name="Fan H."/>
            <person name="Baudouin L."/>
            <person name="Xia W."/>
            <person name="Bocs S."/>
            <person name="Xu J."/>
            <person name="Li Q."/>
            <person name="Guo A."/>
            <person name="Zhou L."/>
            <person name="Li J."/>
            <person name="Wu Y."/>
            <person name="Ma Z."/>
            <person name="Armero A."/>
            <person name="Issali A.E."/>
            <person name="Liu N."/>
            <person name="Peng M."/>
            <person name="Yang Y."/>
        </authorList>
    </citation>
    <scope>NUCLEOTIDE SEQUENCE</scope>
    <source>
        <tissue evidence="9">Spear leaf of Hainan Tall coconut</tissue>
    </source>
</reference>
<dbReference type="InterPro" id="IPR012337">
    <property type="entry name" value="RNaseH-like_sf"/>
</dbReference>
<evidence type="ECO:0000259" key="8">
    <source>
        <dbReference type="Pfam" id="PF01979"/>
    </source>
</evidence>
<proteinExistence type="inferred from homology"/>
<accession>A0A8K0NA08</accession>
<dbReference type="CDD" id="cd06133">
    <property type="entry name" value="ERI-1_3'hExo_like"/>
    <property type="match status" value="1"/>
</dbReference>
<dbReference type="GO" id="GO:0000175">
    <property type="term" value="F:3'-5'-RNA exonuclease activity"/>
    <property type="evidence" value="ECO:0007669"/>
    <property type="project" value="InterPro"/>
</dbReference>
<reference evidence="9" key="2">
    <citation type="submission" date="2019-07" db="EMBL/GenBank/DDBJ databases">
        <authorList>
            <person name="Yang Y."/>
            <person name="Bocs S."/>
            <person name="Baudouin L."/>
        </authorList>
    </citation>
    <scope>NUCLEOTIDE SEQUENCE</scope>
    <source>
        <tissue evidence="9">Spear leaf of Hainan Tall coconut</tissue>
    </source>
</reference>
<dbReference type="InterPro" id="IPR013520">
    <property type="entry name" value="Ribonucl_H"/>
</dbReference>
<evidence type="ECO:0000256" key="2">
    <source>
        <dbReference type="ARBA" id="ARBA00008829"/>
    </source>
</evidence>
<dbReference type="InterPro" id="IPR006680">
    <property type="entry name" value="Amidohydro-rel"/>
</dbReference>
<comment type="caution">
    <text evidence="9">The sequence shown here is derived from an EMBL/GenBank/DDBJ whole genome shotgun (WGS) entry which is preliminary data.</text>
</comment>
<dbReference type="InterPro" id="IPR047201">
    <property type="entry name" value="ERI-1_3'hExo-like"/>
</dbReference>
<evidence type="ECO:0000313" key="9">
    <source>
        <dbReference type="EMBL" id="KAG1365509.1"/>
    </source>
</evidence>
<dbReference type="Proteomes" id="UP000797356">
    <property type="component" value="Chromosome 12"/>
</dbReference>
<dbReference type="InterPro" id="IPR050378">
    <property type="entry name" value="Metallo-dep_Hydrolases_sf"/>
</dbReference>
<dbReference type="OrthoDB" id="1924787at2759"/>
<evidence type="ECO:0000313" key="10">
    <source>
        <dbReference type="Proteomes" id="UP000797356"/>
    </source>
</evidence>
<protein>
    <recommendedName>
        <fullName evidence="5">dihydropyrimidinase</fullName>
        <ecNumber evidence="5">3.5.2.2</ecNumber>
    </recommendedName>
</protein>
<dbReference type="Pfam" id="PF01979">
    <property type="entry name" value="Amidohydro_1"/>
    <property type="match status" value="1"/>
</dbReference>
<dbReference type="InterPro" id="IPR011059">
    <property type="entry name" value="Metal-dep_hydrolase_composite"/>
</dbReference>
<organism evidence="9 10">
    <name type="scientific">Cocos nucifera</name>
    <name type="common">Coconut palm</name>
    <dbReference type="NCBI Taxonomy" id="13894"/>
    <lineage>
        <taxon>Eukaryota</taxon>
        <taxon>Viridiplantae</taxon>
        <taxon>Streptophyta</taxon>
        <taxon>Embryophyta</taxon>
        <taxon>Tracheophyta</taxon>
        <taxon>Spermatophyta</taxon>
        <taxon>Magnoliopsida</taxon>
        <taxon>Liliopsida</taxon>
        <taxon>Arecaceae</taxon>
        <taxon>Arecoideae</taxon>
        <taxon>Cocoseae</taxon>
        <taxon>Attaleinae</taxon>
        <taxon>Cocos</taxon>
    </lineage>
</organism>
<evidence type="ECO:0000256" key="5">
    <source>
        <dbReference type="ARBA" id="ARBA00039113"/>
    </source>
</evidence>
<evidence type="ECO:0000256" key="3">
    <source>
        <dbReference type="ARBA" id="ARBA00022553"/>
    </source>
</evidence>
<evidence type="ECO:0000256" key="1">
    <source>
        <dbReference type="ARBA" id="ARBA00001947"/>
    </source>
</evidence>
<dbReference type="Pfam" id="PF00929">
    <property type="entry name" value="RNase_T"/>
    <property type="match status" value="1"/>
</dbReference>
<dbReference type="EC" id="3.5.2.2" evidence="5"/>
<dbReference type="Gene3D" id="3.20.20.140">
    <property type="entry name" value="Metal-dependent hydrolases"/>
    <property type="match status" value="1"/>
</dbReference>
<dbReference type="FunFam" id="3.20.20.140:FF:000217">
    <property type="entry name" value="Dihydropyrimidinase-related protein 1"/>
    <property type="match status" value="1"/>
</dbReference>
<keyword evidence="3" id="KW-0597">Phosphoprotein</keyword>
<gene>
    <name evidence="9" type="ORF">COCNU_12G005090</name>
</gene>
<evidence type="ECO:0000259" key="7">
    <source>
        <dbReference type="Pfam" id="PF00929"/>
    </source>
</evidence>
<comment type="cofactor">
    <cofactor evidence="1">
        <name>Zn(2+)</name>
        <dbReference type="ChEBI" id="CHEBI:29105"/>
    </cofactor>
</comment>
<comment type="similarity">
    <text evidence="2">Belongs to the metallo-dependent hydrolases superfamily. Hydantoinase/dihydropyrimidinase family.</text>
</comment>
<sequence length="440" mass="49743">MQGSLEASSGCLRTKAFYLNSHESGSNAFERFPEPKKEMNINPGGSVESGNPSKRESSAPPTQAYSRPFYQQDWPNFHPDVQNIWQSPVNIVETHFYPVNREYAFPVENKFHYPPFRMFAHGYPHEFQFQEFQYFVVIDFEATCDKEKNLHPQEIIEFPSVLVNSATGQLEASFQTYVRPLYHQCLSNYCKELTGIQQIQIKRRIESSLDPNALTLKDFCYHHTTIWRWIRGHNAKLQYVMSPPIRKAEHGKALRAALSTGTLQLVGTDHCALNSTQKALGIDDFRKIPNGVNGIEERMHLVWDTMVASGQISVTDYVRITSTECARIFNIYPRKGAILEGSDADIIILNPNATFKITAASHHSRSDMNVFEGMTGKGEVEVTISGGRVAWENNKLNIMPGSGRYIRMPPYGYLFDGIDKADAAYLASLHAPVHRTKAAA</sequence>
<dbReference type="SUPFAM" id="SSF51338">
    <property type="entry name" value="Composite domain of metallo-dependent hydrolases"/>
    <property type="match status" value="1"/>
</dbReference>